<protein>
    <submittedName>
        <fullName evidence="1">Uncharacterized protein</fullName>
    </submittedName>
</protein>
<feature type="non-terminal residue" evidence="1">
    <location>
        <position position="130"/>
    </location>
</feature>
<evidence type="ECO:0000313" key="2">
    <source>
        <dbReference type="Proteomes" id="UP001145021"/>
    </source>
</evidence>
<keyword evidence="2" id="KW-1185">Reference proteome</keyword>
<sequence length="130" mass="15130">MSKLYKQGETKSVSTLRHEGIVVVNMPPFSETRHVFNGHVVEPNSESCLHIHECSWDPFYQLETPNFFHTYVSETLEAYTITITMPSYISRYIRVQKGNRVLAVVGKAMAKRQWTDAKDDRTNVHEQWKV</sequence>
<evidence type="ECO:0000313" key="1">
    <source>
        <dbReference type="EMBL" id="KAJ1642210.1"/>
    </source>
</evidence>
<comment type="caution">
    <text evidence="1">The sequence shown here is derived from an EMBL/GenBank/DDBJ whole genome shotgun (WGS) entry which is preliminary data.</text>
</comment>
<organism evidence="1 2">
    <name type="scientific">Coemansia asiatica</name>
    <dbReference type="NCBI Taxonomy" id="1052880"/>
    <lineage>
        <taxon>Eukaryota</taxon>
        <taxon>Fungi</taxon>
        <taxon>Fungi incertae sedis</taxon>
        <taxon>Zoopagomycota</taxon>
        <taxon>Kickxellomycotina</taxon>
        <taxon>Kickxellomycetes</taxon>
        <taxon>Kickxellales</taxon>
        <taxon>Kickxellaceae</taxon>
        <taxon>Coemansia</taxon>
    </lineage>
</organism>
<dbReference type="AlphaFoldDB" id="A0A9W7XGA7"/>
<reference evidence="1" key="1">
    <citation type="submission" date="2022-07" db="EMBL/GenBank/DDBJ databases">
        <title>Phylogenomic reconstructions and comparative analyses of Kickxellomycotina fungi.</title>
        <authorList>
            <person name="Reynolds N.K."/>
            <person name="Stajich J.E."/>
            <person name="Barry K."/>
            <person name="Grigoriev I.V."/>
            <person name="Crous P."/>
            <person name="Smith M.E."/>
        </authorList>
    </citation>
    <scope>NUCLEOTIDE SEQUENCE</scope>
    <source>
        <strain evidence="1">NBRC 105413</strain>
    </source>
</reference>
<proteinExistence type="predicted"/>
<dbReference type="Proteomes" id="UP001145021">
    <property type="component" value="Unassembled WGS sequence"/>
</dbReference>
<name>A0A9W7XGA7_9FUNG</name>
<gene>
    <name evidence="1" type="ORF">LPJ64_005925</name>
</gene>
<dbReference type="EMBL" id="JANBOH010000450">
    <property type="protein sequence ID" value="KAJ1642210.1"/>
    <property type="molecule type" value="Genomic_DNA"/>
</dbReference>
<accession>A0A9W7XGA7</accession>